<evidence type="ECO:0000313" key="1">
    <source>
        <dbReference type="EMBL" id="QBR99827.1"/>
    </source>
</evidence>
<sequence>MDKKSNFWGAHQKKVLFPLFPNEEALERYLVTLFEDYNFKQNQRIHKVFGQCADTLESLFD</sequence>
<dbReference type="AlphaFoldDB" id="A0A4Y5FQV9"/>
<proteinExistence type="predicted"/>
<dbReference type="EMBL" id="MK483543">
    <property type="protein sequence ID" value="QBR99827.1"/>
    <property type="molecule type" value="Genomic_DNA"/>
</dbReference>
<gene>
    <name evidence="1" type="ORF">eps18e_0003</name>
</gene>
<protein>
    <submittedName>
        <fullName evidence="1">Mobile element protein</fullName>
    </submittedName>
</protein>
<accession>A0A4Y5FQV9</accession>
<reference evidence="1" key="1">
    <citation type="journal article" date="2019" name="Sci. Rep.">
        <title>A comparative genomics approach for identifying host-range determinants in Streptococcus thermophilus bacteriophages.</title>
        <authorList>
            <person name="Szymczak P."/>
            <person name="Rau M.H."/>
            <person name="Monteiro J.M."/>
            <person name="Pinho M.G."/>
            <person name="Filipe S.R."/>
            <person name="Vogensen F.K."/>
            <person name="Zeidan A.A."/>
            <person name="Janzen T."/>
        </authorList>
    </citation>
    <scope>NUCLEOTIDE SEQUENCE</scope>
    <source>
        <strain evidence="1">STCH_18_eps_end</strain>
    </source>
</reference>
<name>A0A4Y5FQV9_STRTR</name>
<organism evidence="1">
    <name type="scientific">Streptococcus thermophilus</name>
    <dbReference type="NCBI Taxonomy" id="1308"/>
    <lineage>
        <taxon>Bacteria</taxon>
        <taxon>Bacillati</taxon>
        <taxon>Bacillota</taxon>
        <taxon>Bacilli</taxon>
        <taxon>Lactobacillales</taxon>
        <taxon>Streptococcaceae</taxon>
        <taxon>Streptococcus</taxon>
    </lineage>
</organism>